<sequence length="61" mass="6728">MTFVIFLSIVAMTTAVVGCAAIWGFDVARAHEVERDTAEQSRRTALEQAARRAALEQRHPA</sequence>
<evidence type="ECO:0000313" key="3">
    <source>
        <dbReference type="Proteomes" id="UP001183648"/>
    </source>
</evidence>
<gene>
    <name evidence="2" type="ORF">J2S63_002416</name>
</gene>
<proteinExistence type="predicted"/>
<accession>A0ABU2BWY0</accession>
<evidence type="ECO:0000256" key="1">
    <source>
        <dbReference type="SAM" id="MobiDB-lite"/>
    </source>
</evidence>
<protein>
    <submittedName>
        <fullName evidence="2">Uncharacterized protein</fullName>
    </submittedName>
</protein>
<evidence type="ECO:0000313" key="2">
    <source>
        <dbReference type="EMBL" id="MDR7362863.1"/>
    </source>
</evidence>
<dbReference type="RefSeq" id="WP_310302422.1">
    <property type="nucleotide sequence ID" value="NZ_BAAAPS010000013.1"/>
</dbReference>
<keyword evidence="3" id="KW-1185">Reference proteome</keyword>
<comment type="caution">
    <text evidence="2">The sequence shown here is derived from an EMBL/GenBank/DDBJ whole genome shotgun (WGS) entry which is preliminary data.</text>
</comment>
<dbReference type="EMBL" id="JAVDYG010000001">
    <property type="protein sequence ID" value="MDR7362863.1"/>
    <property type="molecule type" value="Genomic_DNA"/>
</dbReference>
<reference evidence="2 3" key="1">
    <citation type="submission" date="2023-07" db="EMBL/GenBank/DDBJ databases">
        <title>Sequencing the genomes of 1000 actinobacteria strains.</title>
        <authorList>
            <person name="Klenk H.-P."/>
        </authorList>
    </citation>
    <scope>NUCLEOTIDE SEQUENCE [LARGE SCALE GENOMIC DNA]</scope>
    <source>
        <strain evidence="2 3">DSM 19426</strain>
    </source>
</reference>
<name>A0ABU2BWY0_9ACTN</name>
<organism evidence="2 3">
    <name type="scientific">Nocardioides marmoribigeumensis</name>
    <dbReference type="NCBI Taxonomy" id="433649"/>
    <lineage>
        <taxon>Bacteria</taxon>
        <taxon>Bacillati</taxon>
        <taxon>Actinomycetota</taxon>
        <taxon>Actinomycetes</taxon>
        <taxon>Propionibacteriales</taxon>
        <taxon>Nocardioidaceae</taxon>
        <taxon>Nocardioides</taxon>
    </lineage>
</organism>
<feature type="region of interest" description="Disordered" evidence="1">
    <location>
        <begin position="36"/>
        <end position="61"/>
    </location>
</feature>
<dbReference type="Proteomes" id="UP001183648">
    <property type="component" value="Unassembled WGS sequence"/>
</dbReference>